<dbReference type="EMBL" id="MF360882">
    <property type="protein sequence ID" value="ASL70566.1"/>
    <property type="molecule type" value="Genomic_DNA"/>
</dbReference>
<dbReference type="Gene3D" id="1.10.565.10">
    <property type="entry name" value="Retinoid X Receptor"/>
    <property type="match status" value="1"/>
</dbReference>
<accession>A0A221CB28</accession>
<keyword evidence="7" id="KW-0804">Transcription</keyword>
<dbReference type="InterPro" id="IPR013088">
    <property type="entry name" value="Znf_NHR/GATA"/>
</dbReference>
<keyword evidence="4" id="KW-0862">Zinc</keyword>
<dbReference type="Pfam" id="PF00105">
    <property type="entry name" value="zf-C4"/>
    <property type="match status" value="1"/>
</dbReference>
<dbReference type="GO" id="GO:0043565">
    <property type="term" value="F:sequence-specific DNA binding"/>
    <property type="evidence" value="ECO:0007669"/>
    <property type="project" value="InterPro"/>
</dbReference>
<dbReference type="SMART" id="SM00399">
    <property type="entry name" value="ZnF_C4"/>
    <property type="match status" value="1"/>
</dbReference>
<dbReference type="PRINTS" id="PR00398">
    <property type="entry name" value="STRDHORMONER"/>
</dbReference>
<evidence type="ECO:0000256" key="8">
    <source>
        <dbReference type="ARBA" id="ARBA00023170"/>
    </source>
</evidence>
<evidence type="ECO:0000256" key="3">
    <source>
        <dbReference type="ARBA" id="ARBA00022771"/>
    </source>
</evidence>
<dbReference type="Gene3D" id="3.30.50.10">
    <property type="entry name" value="Erythroid Transcription Factor GATA-1, subunit A"/>
    <property type="match status" value="1"/>
</dbReference>
<reference evidence="13" key="2">
    <citation type="submission" date="2017-06" db="EMBL/GenBank/DDBJ databases">
        <authorList>
            <person name="Kim H.J."/>
            <person name="Triplett B.A."/>
        </authorList>
    </citation>
    <scope>NUCLEOTIDE SEQUENCE</scope>
</reference>
<keyword evidence="9" id="KW-0539">Nucleus</keyword>
<dbReference type="InterPro" id="IPR050274">
    <property type="entry name" value="Nuclear_hormone_rcpt_NR2"/>
</dbReference>
<evidence type="ECO:0000256" key="10">
    <source>
        <dbReference type="SAM" id="MobiDB-lite"/>
    </source>
</evidence>
<evidence type="ECO:0000259" key="11">
    <source>
        <dbReference type="PROSITE" id="PS51030"/>
    </source>
</evidence>
<dbReference type="InterPro" id="IPR001628">
    <property type="entry name" value="Znf_hrmn_rcpt"/>
</dbReference>
<dbReference type="AlphaFoldDB" id="A0A221CB28"/>
<dbReference type="PANTHER" id="PTHR24083">
    <property type="entry name" value="NUCLEAR HORMONE RECEPTOR"/>
    <property type="match status" value="1"/>
</dbReference>
<evidence type="ECO:0000256" key="5">
    <source>
        <dbReference type="ARBA" id="ARBA00023015"/>
    </source>
</evidence>
<evidence type="ECO:0000256" key="4">
    <source>
        <dbReference type="ARBA" id="ARBA00022833"/>
    </source>
</evidence>
<keyword evidence="2" id="KW-0479">Metal-binding</keyword>
<dbReference type="SUPFAM" id="SSF57716">
    <property type="entry name" value="Glucocorticoid receptor-like (DNA-binding domain)"/>
    <property type="match status" value="1"/>
</dbReference>
<dbReference type="InterPro" id="IPR001723">
    <property type="entry name" value="Nuclear_hrmn_rcpt"/>
</dbReference>
<dbReference type="PRINTS" id="PR00047">
    <property type="entry name" value="STROIDFINGER"/>
</dbReference>
<dbReference type="PROSITE" id="PS51030">
    <property type="entry name" value="NUCLEAR_REC_DBD_2"/>
    <property type="match status" value="1"/>
</dbReference>
<evidence type="ECO:0000313" key="13">
    <source>
        <dbReference type="EMBL" id="ASL70566.1"/>
    </source>
</evidence>
<evidence type="ECO:0000259" key="12">
    <source>
        <dbReference type="PROSITE" id="PS51843"/>
    </source>
</evidence>
<feature type="region of interest" description="Disordered" evidence="10">
    <location>
        <begin position="101"/>
        <end position="123"/>
    </location>
</feature>
<feature type="domain" description="NR LBD" evidence="12">
    <location>
        <begin position="231"/>
        <end position="448"/>
    </location>
</feature>
<evidence type="ECO:0000256" key="7">
    <source>
        <dbReference type="ARBA" id="ARBA00023163"/>
    </source>
</evidence>
<protein>
    <submittedName>
        <fullName evidence="13">Nuclear receptor</fullName>
    </submittedName>
</protein>
<evidence type="ECO:0000256" key="2">
    <source>
        <dbReference type="ARBA" id="ARBA00022723"/>
    </source>
</evidence>
<dbReference type="InterPro" id="IPR035500">
    <property type="entry name" value="NHR-like_dom_sf"/>
</dbReference>
<keyword evidence="8 13" id="KW-0675">Receptor</keyword>
<name>A0A221CB28_BRAPC</name>
<dbReference type="GO" id="GO:0005634">
    <property type="term" value="C:nucleus"/>
    <property type="evidence" value="ECO:0007669"/>
    <property type="project" value="UniProtKB-SubCell"/>
</dbReference>
<dbReference type="GO" id="GO:0003700">
    <property type="term" value="F:DNA-binding transcription factor activity"/>
    <property type="evidence" value="ECO:0007669"/>
    <property type="project" value="InterPro"/>
</dbReference>
<organism evidence="13">
    <name type="scientific">Brachionus plicatilis</name>
    <name type="common">Marine rotifer</name>
    <name type="synonym">Brachionus muelleri</name>
    <dbReference type="NCBI Taxonomy" id="10195"/>
    <lineage>
        <taxon>Eukaryota</taxon>
        <taxon>Metazoa</taxon>
        <taxon>Spiralia</taxon>
        <taxon>Gnathifera</taxon>
        <taxon>Rotifera</taxon>
        <taxon>Eurotatoria</taxon>
        <taxon>Monogononta</taxon>
        <taxon>Pseudotrocha</taxon>
        <taxon>Ploima</taxon>
        <taxon>Brachionidae</taxon>
        <taxon>Brachionus</taxon>
    </lineage>
</organism>
<evidence type="ECO:0000256" key="6">
    <source>
        <dbReference type="ARBA" id="ARBA00023125"/>
    </source>
</evidence>
<sequence>MKGDRLLDIACKVCGDKSSGKHYSIYSCDGCSGFFKRSIHKNREYVCKAASELKGKCPIDKTHRNQCRACRLQKCFEVSMNKDAVQHERGPRKIKQKTFYDLTSSSPSSTGSFRSVSPKSSSPVLKQASWPLTINPSCLYMPLSPYLVQQEFQKQELLKVFNNYTIPFSTIQTESKTPLAKRFKAEAVDKFMAPNWYTRLVEFKHHHSDSFNLANLFTSMYPKQTFANIDHQKNGDNSIRECSNKPANIGGNILNIQESGARILFLIINWAKSFFQFKEVSHNDQLLFIEKNWKDLFVVKLIQWSVPIHSLKDHDVALIIEMISEQDKTLNQLDQSKCLENFNLVKYYYTVVNKLALEINDFELLKILLLLRTDCEMHLENEDQIKFLQKDVVKEKIEQTDPNKLAIIAQLLDEIHKNVQEKTLELIFFKFSIGNSCIKKILCELYTNS</sequence>
<feature type="domain" description="Nuclear receptor" evidence="11">
    <location>
        <begin position="8"/>
        <end position="87"/>
    </location>
</feature>
<keyword evidence="5" id="KW-0805">Transcription regulation</keyword>
<proteinExistence type="predicted"/>
<dbReference type="GO" id="GO:0008270">
    <property type="term" value="F:zinc ion binding"/>
    <property type="evidence" value="ECO:0007669"/>
    <property type="project" value="UniProtKB-KW"/>
</dbReference>
<dbReference type="PROSITE" id="PS51843">
    <property type="entry name" value="NR_LBD"/>
    <property type="match status" value="1"/>
</dbReference>
<comment type="subcellular location">
    <subcellularLocation>
        <location evidence="1">Nucleus</location>
    </subcellularLocation>
</comment>
<dbReference type="GO" id="GO:0006357">
    <property type="term" value="P:regulation of transcription by RNA polymerase II"/>
    <property type="evidence" value="ECO:0007669"/>
    <property type="project" value="UniProtKB-ARBA"/>
</dbReference>
<dbReference type="PROSITE" id="PS00031">
    <property type="entry name" value="NUCLEAR_REC_DBD_1"/>
    <property type="match status" value="1"/>
</dbReference>
<dbReference type="InterPro" id="IPR000536">
    <property type="entry name" value="Nucl_hrmn_rcpt_lig-bd"/>
</dbReference>
<keyword evidence="6" id="KW-0238">DNA-binding</keyword>
<evidence type="ECO:0000256" key="1">
    <source>
        <dbReference type="ARBA" id="ARBA00004123"/>
    </source>
</evidence>
<dbReference type="GO" id="GO:0032502">
    <property type="term" value="P:developmental process"/>
    <property type="evidence" value="ECO:0007669"/>
    <property type="project" value="UniProtKB-ARBA"/>
</dbReference>
<feature type="compositionally biased region" description="Low complexity" evidence="10">
    <location>
        <begin position="104"/>
        <end position="123"/>
    </location>
</feature>
<keyword evidence="3" id="KW-0863">Zinc-finger</keyword>
<dbReference type="FunFam" id="3.30.50.10:FF:000019">
    <property type="entry name" value="Nuclear receptor subfamily 2 group E member"/>
    <property type="match status" value="1"/>
</dbReference>
<evidence type="ECO:0000256" key="9">
    <source>
        <dbReference type="ARBA" id="ARBA00023242"/>
    </source>
</evidence>
<dbReference type="SUPFAM" id="SSF48508">
    <property type="entry name" value="Nuclear receptor ligand-binding domain"/>
    <property type="match status" value="1"/>
</dbReference>
<reference evidence="13" key="1">
    <citation type="journal article" date="2017" name="Gen. Comp. Endocrinol.">
        <title>Genome-wide identification of nuclear receptor (NR) genes and the evolutionary significance of the NR1O subfamily in the monogonont rotifer Brachionus spp.</title>
        <authorList>
            <person name="Kim D.H."/>
            <person name="Kim H.S."/>
            <person name="Hwang D.S."/>
            <person name="Kim H.J."/>
            <person name="Hagiwara A."/>
            <person name="Lee J.S."/>
            <person name="Jeong C.B."/>
        </authorList>
    </citation>
    <scope>NUCLEOTIDE SEQUENCE</scope>
</reference>